<evidence type="ECO:0000259" key="25">
    <source>
        <dbReference type="PROSITE" id="PS51066"/>
    </source>
</evidence>
<dbReference type="InterPro" id="IPR010979">
    <property type="entry name" value="Ribosomal_uS13-like_H2TH"/>
</dbReference>
<dbReference type="PROSITE" id="PS51999">
    <property type="entry name" value="ZF_GRF"/>
    <property type="match status" value="2"/>
</dbReference>
<dbReference type="InterPro" id="IPR015886">
    <property type="entry name" value="H2TH_FPG"/>
</dbReference>
<keyword evidence="14" id="KW-0456">Lyase</keyword>
<dbReference type="InterPro" id="IPR036443">
    <property type="entry name" value="Znf_RanBP2_sf"/>
</dbReference>
<comment type="caution">
    <text evidence="28">The sequence shown here is derived from an EMBL/GenBank/DDBJ whole genome shotgun (WGS) entry which is preliminary data.</text>
</comment>
<dbReference type="InterPro" id="IPR015887">
    <property type="entry name" value="DNA_glyclase_Znf_dom_DNA_BS"/>
</dbReference>
<keyword evidence="9 23" id="KW-0863">Zinc-finger</keyword>
<dbReference type="InterPro" id="IPR012319">
    <property type="entry name" value="FPG_cat"/>
</dbReference>
<dbReference type="InterPro" id="IPR035937">
    <property type="entry name" value="FPG_N"/>
</dbReference>
<evidence type="ECO:0000256" key="10">
    <source>
        <dbReference type="ARBA" id="ARBA00022801"/>
    </source>
</evidence>
<feature type="domain" description="FPG-type" evidence="25">
    <location>
        <begin position="232"/>
        <end position="266"/>
    </location>
</feature>
<comment type="catalytic activity">
    <reaction evidence="18">
        <text>2'-deoxyribonucleotide-(2'-deoxyribose 5'-phosphate)-2'-deoxyribonucleotide-DNA = a 3'-end 2'-deoxyribonucleotide-(2,3-dehydro-2,3-deoxyribose 5'-phosphate)-DNA + a 5'-end 5'-phospho-2'-deoxyribonucleoside-DNA + H(+)</text>
        <dbReference type="Rhea" id="RHEA:66592"/>
        <dbReference type="Rhea" id="RHEA-COMP:13180"/>
        <dbReference type="Rhea" id="RHEA-COMP:16897"/>
        <dbReference type="Rhea" id="RHEA-COMP:17067"/>
        <dbReference type="ChEBI" id="CHEBI:15378"/>
        <dbReference type="ChEBI" id="CHEBI:136412"/>
        <dbReference type="ChEBI" id="CHEBI:157695"/>
        <dbReference type="ChEBI" id="CHEBI:167181"/>
        <dbReference type="EC" id="4.2.99.18"/>
    </reaction>
</comment>
<evidence type="ECO:0000256" key="20">
    <source>
        <dbReference type="ARBA" id="ARBA00081871"/>
    </source>
</evidence>
<feature type="domain" description="Formamidopyrimidine-DNA glycosylase catalytic" evidence="26">
    <location>
        <begin position="9"/>
        <end position="224"/>
    </location>
</feature>
<evidence type="ECO:0000259" key="26">
    <source>
        <dbReference type="PROSITE" id="PS51068"/>
    </source>
</evidence>
<gene>
    <name evidence="28" type="ORF">DNTS_022168</name>
</gene>
<evidence type="ECO:0000256" key="18">
    <source>
        <dbReference type="ARBA" id="ARBA00044632"/>
    </source>
</evidence>
<dbReference type="Gene3D" id="1.10.8.50">
    <property type="match status" value="1"/>
</dbReference>
<dbReference type="OrthoDB" id="498125at2759"/>
<accession>A0A553QGI8</accession>
<dbReference type="AlphaFoldDB" id="A0A553QGI8"/>
<dbReference type="Gene3D" id="3.20.190.10">
    <property type="entry name" value="MutM-like, N-terminal"/>
    <property type="match status" value="1"/>
</dbReference>
<dbReference type="PROSITE" id="PS50199">
    <property type="entry name" value="ZF_RANBP2_2"/>
    <property type="match status" value="1"/>
</dbReference>
<evidence type="ECO:0000256" key="8">
    <source>
        <dbReference type="ARBA" id="ARBA00022763"/>
    </source>
</evidence>
<evidence type="ECO:0000256" key="16">
    <source>
        <dbReference type="ARBA" id="ARBA00023268"/>
    </source>
</evidence>
<keyword evidence="7" id="KW-0677">Repeat</keyword>
<evidence type="ECO:0000256" key="21">
    <source>
        <dbReference type="ARBA" id="ARBA00082922"/>
    </source>
</evidence>
<dbReference type="InterPro" id="IPR001876">
    <property type="entry name" value="Znf_RanBP2"/>
</dbReference>
<keyword evidence="11" id="KW-0862">Zinc</keyword>
<evidence type="ECO:0000256" key="22">
    <source>
        <dbReference type="ARBA" id="ARBA00083341"/>
    </source>
</evidence>
<dbReference type="GO" id="GO:0019104">
    <property type="term" value="F:DNA N-glycosylase activity"/>
    <property type="evidence" value="ECO:0007669"/>
    <property type="project" value="InterPro"/>
</dbReference>
<dbReference type="FunFam" id="1.10.8.50:FF:000008">
    <property type="entry name" value="Nei-like DNA glycosylase 3"/>
    <property type="match status" value="1"/>
</dbReference>
<dbReference type="SUPFAM" id="SSF81624">
    <property type="entry name" value="N-terminal domain of MutM-like DNA repair proteins"/>
    <property type="match status" value="1"/>
</dbReference>
<keyword evidence="16" id="KW-0511">Multifunctional enzyme</keyword>
<dbReference type="GO" id="GO:0006284">
    <property type="term" value="P:base-excision repair"/>
    <property type="evidence" value="ECO:0007669"/>
    <property type="project" value="InterPro"/>
</dbReference>
<dbReference type="PROSITE" id="PS01242">
    <property type="entry name" value="ZF_FPG_1"/>
    <property type="match status" value="1"/>
</dbReference>
<feature type="non-terminal residue" evidence="28">
    <location>
        <position position="1"/>
    </location>
</feature>
<dbReference type="Pfam" id="PF06831">
    <property type="entry name" value="H2TH"/>
    <property type="match status" value="1"/>
</dbReference>
<dbReference type="PROSITE" id="PS51066">
    <property type="entry name" value="ZF_FPG_2"/>
    <property type="match status" value="1"/>
</dbReference>
<keyword evidence="15" id="KW-0539">Nucleus</keyword>
<feature type="domain" description="RanBP2-type" evidence="24">
    <location>
        <begin position="301"/>
        <end position="331"/>
    </location>
</feature>
<dbReference type="SMART" id="SM00547">
    <property type="entry name" value="ZnF_RBZ"/>
    <property type="match status" value="1"/>
</dbReference>
<name>A0A553QGI8_9TELE</name>
<evidence type="ECO:0000256" key="17">
    <source>
        <dbReference type="ARBA" id="ARBA00023295"/>
    </source>
</evidence>
<dbReference type="Pfam" id="PF00641">
    <property type="entry name" value="Zn_ribbon_RanBP"/>
    <property type="match status" value="1"/>
</dbReference>
<dbReference type="EC" id="4.2.99.18" evidence="4"/>
<protein>
    <recommendedName>
        <fullName evidence="19">Endonuclease 8-like 3</fullName>
        <ecNumber evidence="4">4.2.99.18</ecNumber>
    </recommendedName>
    <alternativeName>
        <fullName evidence="20">DNA glycosylase/AP lyase Neil3</fullName>
    </alternativeName>
    <alternativeName>
        <fullName evidence="22">Endonuclease VIII-like 3</fullName>
    </alternativeName>
    <alternativeName>
        <fullName evidence="21">Nei-like protein 3</fullName>
    </alternativeName>
</protein>
<keyword evidence="17" id="KW-0326">Glycosidase</keyword>
<feature type="domain" description="GRF-type" evidence="27">
    <location>
        <begin position="477"/>
        <end position="520"/>
    </location>
</feature>
<dbReference type="GO" id="GO:0005654">
    <property type="term" value="C:nucleoplasm"/>
    <property type="evidence" value="ECO:0007669"/>
    <property type="project" value="UniProtKB-ARBA"/>
</dbReference>
<dbReference type="SUPFAM" id="SSF90209">
    <property type="entry name" value="Ran binding protein zinc finger-like"/>
    <property type="match status" value="1"/>
</dbReference>
<evidence type="ECO:0000256" key="14">
    <source>
        <dbReference type="ARBA" id="ARBA00023239"/>
    </source>
</evidence>
<dbReference type="SMART" id="SM01232">
    <property type="entry name" value="H2TH"/>
    <property type="match status" value="1"/>
</dbReference>
<evidence type="ECO:0000256" key="3">
    <source>
        <dbReference type="ARBA" id="ARBA00009409"/>
    </source>
</evidence>
<sequence length="575" mass="63895">RLNCRDAMVEGPGCTLNGEKIRARVRKRQKVMHIQGNETNKPSNVCIRNSYQSFQGCEFTGVETLGKELFLYFGLKALRLHFGMNGSMRINPLEKDLKAKPPVLLIKLCSDVICFFESTVEIRLSEDCEQKVRSMQALDICSAKFSFSRAVAAVRRESTRMLCDVLLDQSVLPGVGNIIKNEALFDSGLNPAVKVKDLSSEQVHHLVKMTRDFTLLFYKCRKNGSALHKHYKVYKRPHCGQCSGTVTACRMGDNGRMTYYCQQCQTGDAREVNISKLPTRNSLIGWVCTGGSSSSDHVAKREEEEWTCSLCTLINRPLSKYCEACMTPRPELPTEGPGLEAAPLSQDLILYPCNSFSKPLQVTKMNRRSAFGITTLVITNLSAKPDSPSSPAISQAHTPETLRGLSALSSWQQKSYAVSGMQFKAKEPYKSGSPGDYSPPNKRMKTMNGAVPGGNMHHINSSRVPQPSSGASVTPICTSHQKPCVLRVVTKEGENKGRQFYTCSQPRATQCNFFEWADLHFPLCHHGKRTLMKTVLKLGPNNGRNFYTCPDKMGKQCNFFQWAENGPGISVLPGC</sequence>
<dbReference type="STRING" id="623744.A0A553QGI8"/>
<evidence type="ECO:0000256" key="12">
    <source>
        <dbReference type="ARBA" id="ARBA00023125"/>
    </source>
</evidence>
<dbReference type="GO" id="GO:0005694">
    <property type="term" value="C:chromosome"/>
    <property type="evidence" value="ECO:0007669"/>
    <property type="project" value="UniProtKB-SubCell"/>
</dbReference>
<reference evidence="28 29" key="1">
    <citation type="journal article" date="2019" name="Sci. Data">
        <title>Hybrid genome assembly and annotation of Danionella translucida.</title>
        <authorList>
            <person name="Kadobianskyi M."/>
            <person name="Schulze L."/>
            <person name="Schuelke M."/>
            <person name="Judkewitz B."/>
        </authorList>
    </citation>
    <scope>NUCLEOTIDE SEQUENCE [LARGE SCALE GENOMIC DNA]</scope>
    <source>
        <strain evidence="28 29">Bolton</strain>
    </source>
</reference>
<evidence type="ECO:0000256" key="4">
    <source>
        <dbReference type="ARBA" id="ARBA00012720"/>
    </source>
</evidence>
<keyword evidence="10" id="KW-0378">Hydrolase</keyword>
<keyword evidence="5" id="KW-0158">Chromosome</keyword>
<keyword evidence="8" id="KW-0227">DNA damage</keyword>
<organism evidence="28 29">
    <name type="scientific">Danionella cerebrum</name>
    <dbReference type="NCBI Taxonomy" id="2873325"/>
    <lineage>
        <taxon>Eukaryota</taxon>
        <taxon>Metazoa</taxon>
        <taxon>Chordata</taxon>
        <taxon>Craniata</taxon>
        <taxon>Vertebrata</taxon>
        <taxon>Euteleostomi</taxon>
        <taxon>Actinopterygii</taxon>
        <taxon>Neopterygii</taxon>
        <taxon>Teleostei</taxon>
        <taxon>Ostariophysi</taxon>
        <taxon>Cypriniformes</taxon>
        <taxon>Danionidae</taxon>
        <taxon>Danioninae</taxon>
        <taxon>Danionella</taxon>
    </lineage>
</organism>
<evidence type="ECO:0000256" key="1">
    <source>
        <dbReference type="ARBA" id="ARBA00004123"/>
    </source>
</evidence>
<evidence type="ECO:0000256" key="23">
    <source>
        <dbReference type="PROSITE-ProRule" id="PRU00322"/>
    </source>
</evidence>
<evidence type="ECO:0000256" key="6">
    <source>
        <dbReference type="ARBA" id="ARBA00022723"/>
    </source>
</evidence>
<feature type="domain" description="GRF-type" evidence="27">
    <location>
        <begin position="524"/>
        <end position="566"/>
    </location>
</feature>
<evidence type="ECO:0000256" key="19">
    <source>
        <dbReference type="ARBA" id="ARBA00073168"/>
    </source>
</evidence>
<evidence type="ECO:0000256" key="7">
    <source>
        <dbReference type="ARBA" id="ARBA00022737"/>
    </source>
</evidence>
<dbReference type="Proteomes" id="UP000316079">
    <property type="component" value="Unassembled WGS sequence"/>
</dbReference>
<evidence type="ECO:0000259" key="27">
    <source>
        <dbReference type="PROSITE" id="PS51999"/>
    </source>
</evidence>
<evidence type="ECO:0000256" key="9">
    <source>
        <dbReference type="ARBA" id="ARBA00022771"/>
    </source>
</evidence>
<evidence type="ECO:0000313" key="29">
    <source>
        <dbReference type="Proteomes" id="UP000316079"/>
    </source>
</evidence>
<dbReference type="Gene3D" id="2.30.30.380">
    <property type="entry name" value="Zn-finger domain of Sec23/24"/>
    <property type="match status" value="1"/>
</dbReference>
<dbReference type="PROSITE" id="PS51068">
    <property type="entry name" value="FPG_CAT"/>
    <property type="match status" value="1"/>
</dbReference>
<evidence type="ECO:0000256" key="2">
    <source>
        <dbReference type="ARBA" id="ARBA00004286"/>
    </source>
</evidence>
<dbReference type="PROSITE" id="PS01358">
    <property type="entry name" value="ZF_RANBP2_1"/>
    <property type="match status" value="1"/>
</dbReference>
<dbReference type="SUPFAM" id="SSF46946">
    <property type="entry name" value="S13-like H2TH domain"/>
    <property type="match status" value="1"/>
</dbReference>
<dbReference type="InterPro" id="IPR010666">
    <property type="entry name" value="Znf_GRF"/>
</dbReference>
<dbReference type="GO" id="GO:0008270">
    <property type="term" value="F:zinc ion binding"/>
    <property type="evidence" value="ECO:0007669"/>
    <property type="project" value="UniProtKB-KW"/>
</dbReference>
<keyword evidence="29" id="KW-1185">Reference proteome</keyword>
<dbReference type="Pfam" id="PF06839">
    <property type="entry name" value="Zn_ribbon_GRF"/>
    <property type="match status" value="2"/>
</dbReference>
<proteinExistence type="inferred from homology"/>
<evidence type="ECO:0000256" key="15">
    <source>
        <dbReference type="ARBA" id="ARBA00023242"/>
    </source>
</evidence>
<dbReference type="EMBL" id="SRMA01026003">
    <property type="protein sequence ID" value="TRY89051.1"/>
    <property type="molecule type" value="Genomic_DNA"/>
</dbReference>
<evidence type="ECO:0000313" key="28">
    <source>
        <dbReference type="EMBL" id="TRY89051.1"/>
    </source>
</evidence>
<evidence type="ECO:0000256" key="13">
    <source>
        <dbReference type="ARBA" id="ARBA00023204"/>
    </source>
</evidence>
<dbReference type="GO" id="GO:0140078">
    <property type="term" value="F:class I DNA-(apurinic or apyrimidinic site) endonuclease activity"/>
    <property type="evidence" value="ECO:0007669"/>
    <property type="project" value="UniProtKB-EC"/>
</dbReference>
<evidence type="ECO:0000259" key="24">
    <source>
        <dbReference type="PROSITE" id="PS50199"/>
    </source>
</evidence>
<dbReference type="PANTHER" id="PTHR22993:SF10">
    <property type="entry name" value="ENDONUCLEASE 8-LIKE 3"/>
    <property type="match status" value="1"/>
</dbReference>
<dbReference type="PANTHER" id="PTHR22993">
    <property type="entry name" value="FORMAMIDOPYRIMIDINE-DNA GLYCOSYLASE"/>
    <property type="match status" value="1"/>
</dbReference>
<evidence type="ECO:0000256" key="5">
    <source>
        <dbReference type="ARBA" id="ARBA00022454"/>
    </source>
</evidence>
<evidence type="ECO:0000256" key="11">
    <source>
        <dbReference type="ARBA" id="ARBA00022833"/>
    </source>
</evidence>
<keyword evidence="13" id="KW-0234">DNA repair</keyword>
<keyword evidence="6" id="KW-0479">Metal-binding</keyword>
<dbReference type="CDD" id="cd08969">
    <property type="entry name" value="MeNeil3_N"/>
    <property type="match status" value="1"/>
</dbReference>
<comment type="subcellular location">
    <subcellularLocation>
        <location evidence="2">Chromosome</location>
    </subcellularLocation>
    <subcellularLocation>
        <location evidence="1">Nucleus</location>
    </subcellularLocation>
</comment>
<dbReference type="InterPro" id="IPR000214">
    <property type="entry name" value="Znf_DNA_glyclase/AP_lyase"/>
</dbReference>
<dbReference type="GO" id="GO:0003684">
    <property type="term" value="F:damaged DNA binding"/>
    <property type="evidence" value="ECO:0007669"/>
    <property type="project" value="InterPro"/>
</dbReference>
<comment type="similarity">
    <text evidence="3">Belongs to the FPG family.</text>
</comment>
<keyword evidence="12" id="KW-0238">DNA-binding</keyword>